<keyword evidence="1" id="KW-0472">Membrane</keyword>
<dbReference type="InParanoid" id="A0A2P6NN06"/>
<protein>
    <submittedName>
        <fullName evidence="2">Uncharacterized protein</fullName>
    </submittedName>
</protein>
<comment type="caution">
    <text evidence="2">The sequence shown here is derived from an EMBL/GenBank/DDBJ whole genome shotgun (WGS) entry which is preliminary data.</text>
</comment>
<keyword evidence="3" id="KW-1185">Reference proteome</keyword>
<gene>
    <name evidence="2" type="ORF">PROFUN_06928</name>
</gene>
<dbReference type="Proteomes" id="UP000241769">
    <property type="component" value="Unassembled WGS sequence"/>
</dbReference>
<proteinExistence type="predicted"/>
<organism evidence="2 3">
    <name type="scientific">Planoprotostelium fungivorum</name>
    <dbReference type="NCBI Taxonomy" id="1890364"/>
    <lineage>
        <taxon>Eukaryota</taxon>
        <taxon>Amoebozoa</taxon>
        <taxon>Evosea</taxon>
        <taxon>Variosea</taxon>
        <taxon>Cavosteliida</taxon>
        <taxon>Cavosteliaceae</taxon>
        <taxon>Planoprotostelium</taxon>
    </lineage>
</organism>
<accession>A0A2P6NN06</accession>
<evidence type="ECO:0000313" key="3">
    <source>
        <dbReference type="Proteomes" id="UP000241769"/>
    </source>
</evidence>
<name>A0A2P6NN06_9EUKA</name>
<evidence type="ECO:0000256" key="1">
    <source>
        <dbReference type="SAM" id="Phobius"/>
    </source>
</evidence>
<dbReference type="AlphaFoldDB" id="A0A2P6NN06"/>
<evidence type="ECO:0000313" key="2">
    <source>
        <dbReference type="EMBL" id="PRP85326.1"/>
    </source>
</evidence>
<dbReference type="EMBL" id="MDYQ01000047">
    <property type="protein sequence ID" value="PRP85326.1"/>
    <property type="molecule type" value="Genomic_DNA"/>
</dbReference>
<feature type="transmembrane region" description="Helical" evidence="1">
    <location>
        <begin position="21"/>
        <end position="40"/>
    </location>
</feature>
<reference evidence="2 3" key="1">
    <citation type="journal article" date="2018" name="Genome Biol. Evol.">
        <title>Multiple Roots of Fruiting Body Formation in Amoebozoa.</title>
        <authorList>
            <person name="Hillmann F."/>
            <person name="Forbes G."/>
            <person name="Novohradska S."/>
            <person name="Ferling I."/>
            <person name="Riege K."/>
            <person name="Groth M."/>
            <person name="Westermann M."/>
            <person name="Marz M."/>
            <person name="Spaller T."/>
            <person name="Winckler T."/>
            <person name="Schaap P."/>
            <person name="Glockner G."/>
        </authorList>
    </citation>
    <scope>NUCLEOTIDE SEQUENCE [LARGE SCALE GENOMIC DNA]</scope>
    <source>
        <strain evidence="2 3">Jena</strain>
    </source>
</reference>
<keyword evidence="1" id="KW-1133">Transmembrane helix</keyword>
<keyword evidence="1" id="KW-0812">Transmembrane</keyword>
<sequence>MHSRPSRLHRLHGRTASFNRDHIALLTLGLFVVCSFIWLIDYYDVSGLLGLFRTTPFFDLHRESTLGGLSFSLHPAYTLPGLYCPPHVLHRSFHDDRDTPPLDVVPHLSWRAFAPTWRDSSRTEWNL</sequence>